<feature type="modified residue" description="4-aspartylphosphate" evidence="4">
    <location>
        <position position="58"/>
    </location>
</feature>
<sequence length="238" mass="26201">MAGPRPVLIVEDDAALAATLKDQLALDSEFEPSVAGRLTEAEALLATAGVHFDLILLDLTLPDGDGREFCVRIRRSGFRMPIIMLTGSDAEADIVSGLDAGANDYIAKPFRLAELLARIRVQLRVYDSSEDAIFQVGPYLFRPAAKQLHDPANGKRLRLTEKEAAILKFLYRAGGKPVPRQILLNEVWGYNSNVTTHTLETHIYRLRQKIEPNPAETRILVTETGGYRLELAAPGEPG</sequence>
<reference evidence="9" key="1">
    <citation type="journal article" date="2021" name="Syst. Appl. Microbiol.">
        <title>Roseomonas hellenica sp. nov., isolated from roots of wild-growing Alkanna tinctoria.</title>
        <authorList>
            <person name="Rat A."/>
            <person name="Naranjo H.D."/>
            <person name="Lebbe L."/>
            <person name="Cnockaert M."/>
            <person name="Krigas N."/>
            <person name="Grigoriadou K."/>
            <person name="Maloupa E."/>
            <person name="Willems A."/>
        </authorList>
    </citation>
    <scope>NUCLEOTIDE SEQUENCE [LARGE SCALE GENOMIC DNA]</scope>
    <source>
        <strain evidence="9">LMG 31159</strain>
    </source>
</reference>
<dbReference type="Pfam" id="PF00072">
    <property type="entry name" value="Response_reg"/>
    <property type="match status" value="1"/>
</dbReference>
<evidence type="ECO:0000256" key="1">
    <source>
        <dbReference type="ARBA" id="ARBA00022553"/>
    </source>
</evidence>
<feature type="domain" description="Response regulatory" evidence="6">
    <location>
        <begin position="6"/>
        <end position="123"/>
    </location>
</feature>
<dbReference type="SUPFAM" id="SSF52172">
    <property type="entry name" value="CheY-like"/>
    <property type="match status" value="1"/>
</dbReference>
<dbReference type="InterPro" id="IPR016032">
    <property type="entry name" value="Sig_transdc_resp-reg_C-effctor"/>
</dbReference>
<dbReference type="InterPro" id="IPR001867">
    <property type="entry name" value="OmpR/PhoB-type_DNA-bd"/>
</dbReference>
<dbReference type="PROSITE" id="PS51755">
    <property type="entry name" value="OMPR_PHOB"/>
    <property type="match status" value="1"/>
</dbReference>
<gene>
    <name evidence="8" type="ORF">GXW78_23690</name>
</gene>
<dbReference type="PANTHER" id="PTHR48111">
    <property type="entry name" value="REGULATOR OF RPOS"/>
    <property type="match status" value="1"/>
</dbReference>
<protein>
    <submittedName>
        <fullName evidence="8">Response regulator transcription factor</fullName>
    </submittedName>
</protein>
<keyword evidence="9" id="KW-1185">Reference proteome</keyword>
<keyword evidence="3 5" id="KW-0238">DNA-binding</keyword>
<dbReference type="InterPro" id="IPR001789">
    <property type="entry name" value="Sig_transdc_resp-reg_receiver"/>
</dbReference>
<evidence type="ECO:0000259" key="6">
    <source>
        <dbReference type="PROSITE" id="PS50110"/>
    </source>
</evidence>
<dbReference type="Proteomes" id="UP000698752">
    <property type="component" value="Unassembled WGS sequence"/>
</dbReference>
<dbReference type="PROSITE" id="PS50110">
    <property type="entry name" value="RESPONSE_REGULATORY"/>
    <property type="match status" value="1"/>
</dbReference>
<dbReference type="SMART" id="SM00862">
    <property type="entry name" value="Trans_reg_C"/>
    <property type="match status" value="1"/>
</dbReference>
<dbReference type="Gene3D" id="6.10.250.690">
    <property type="match status" value="1"/>
</dbReference>
<name>A0ABS5ENT6_9PROT</name>
<evidence type="ECO:0000313" key="8">
    <source>
        <dbReference type="EMBL" id="MBR0652681.1"/>
    </source>
</evidence>
<keyword evidence="2" id="KW-0902">Two-component regulatory system</keyword>
<proteinExistence type="predicted"/>
<comment type="caution">
    <text evidence="8">The sequence shown here is derived from an EMBL/GenBank/DDBJ whole genome shotgun (WGS) entry which is preliminary data.</text>
</comment>
<evidence type="ECO:0000259" key="7">
    <source>
        <dbReference type="PROSITE" id="PS51755"/>
    </source>
</evidence>
<evidence type="ECO:0000313" key="9">
    <source>
        <dbReference type="Proteomes" id="UP000698752"/>
    </source>
</evidence>
<accession>A0ABS5ENT6</accession>
<evidence type="ECO:0000256" key="4">
    <source>
        <dbReference type="PROSITE-ProRule" id="PRU00169"/>
    </source>
</evidence>
<dbReference type="Gene3D" id="1.10.10.10">
    <property type="entry name" value="Winged helix-like DNA-binding domain superfamily/Winged helix DNA-binding domain"/>
    <property type="match status" value="1"/>
</dbReference>
<dbReference type="SUPFAM" id="SSF46894">
    <property type="entry name" value="C-terminal effector domain of the bipartite response regulators"/>
    <property type="match status" value="1"/>
</dbReference>
<evidence type="ECO:0000256" key="3">
    <source>
        <dbReference type="ARBA" id="ARBA00023125"/>
    </source>
</evidence>
<dbReference type="InterPro" id="IPR039420">
    <property type="entry name" value="WalR-like"/>
</dbReference>
<dbReference type="SMART" id="SM00448">
    <property type="entry name" value="REC"/>
    <property type="match status" value="1"/>
</dbReference>
<keyword evidence="1 4" id="KW-0597">Phosphoprotein</keyword>
<organism evidence="8 9">
    <name type="scientific">Neoroseomonas terrae</name>
    <dbReference type="NCBI Taxonomy" id="424799"/>
    <lineage>
        <taxon>Bacteria</taxon>
        <taxon>Pseudomonadati</taxon>
        <taxon>Pseudomonadota</taxon>
        <taxon>Alphaproteobacteria</taxon>
        <taxon>Acetobacterales</taxon>
        <taxon>Acetobacteraceae</taxon>
        <taxon>Neoroseomonas</taxon>
    </lineage>
</organism>
<dbReference type="PANTHER" id="PTHR48111:SF40">
    <property type="entry name" value="PHOSPHATE REGULON TRANSCRIPTIONAL REGULATORY PROTEIN PHOB"/>
    <property type="match status" value="1"/>
</dbReference>
<feature type="domain" description="OmpR/PhoB-type" evidence="7">
    <location>
        <begin position="131"/>
        <end position="231"/>
    </location>
</feature>
<evidence type="ECO:0000256" key="2">
    <source>
        <dbReference type="ARBA" id="ARBA00023012"/>
    </source>
</evidence>
<dbReference type="CDD" id="cd00383">
    <property type="entry name" value="trans_reg_C"/>
    <property type="match status" value="1"/>
</dbReference>
<evidence type="ECO:0000256" key="5">
    <source>
        <dbReference type="PROSITE-ProRule" id="PRU01091"/>
    </source>
</evidence>
<dbReference type="InterPro" id="IPR011006">
    <property type="entry name" value="CheY-like_superfamily"/>
</dbReference>
<dbReference type="InterPro" id="IPR036388">
    <property type="entry name" value="WH-like_DNA-bd_sf"/>
</dbReference>
<dbReference type="RefSeq" id="WP_211871395.1">
    <property type="nucleotide sequence ID" value="NZ_JAAEDI010000032.1"/>
</dbReference>
<dbReference type="Pfam" id="PF00486">
    <property type="entry name" value="Trans_reg_C"/>
    <property type="match status" value="1"/>
</dbReference>
<dbReference type="Gene3D" id="3.40.50.2300">
    <property type="match status" value="1"/>
</dbReference>
<dbReference type="EMBL" id="JAAEDI010000032">
    <property type="protein sequence ID" value="MBR0652681.1"/>
    <property type="molecule type" value="Genomic_DNA"/>
</dbReference>
<feature type="DNA-binding region" description="OmpR/PhoB-type" evidence="5">
    <location>
        <begin position="131"/>
        <end position="231"/>
    </location>
</feature>